<dbReference type="Proteomes" id="UP000218231">
    <property type="component" value="Unassembled WGS sequence"/>
</dbReference>
<dbReference type="AlphaFoldDB" id="A0A2A2M2M9"/>
<protein>
    <submittedName>
        <fullName evidence="2">Uncharacterized protein</fullName>
    </submittedName>
</protein>
<evidence type="ECO:0000313" key="3">
    <source>
        <dbReference type="Proteomes" id="UP000218231"/>
    </source>
</evidence>
<reference evidence="2 3" key="1">
    <citation type="journal article" date="2017" name="Curr. Biol.">
        <title>Genome architecture and evolution of a unichromosomal asexual nematode.</title>
        <authorList>
            <person name="Fradin H."/>
            <person name="Zegar C."/>
            <person name="Gutwein M."/>
            <person name="Lucas J."/>
            <person name="Kovtun M."/>
            <person name="Corcoran D."/>
            <person name="Baugh L.R."/>
            <person name="Kiontke K."/>
            <person name="Gunsalus K."/>
            <person name="Fitch D.H."/>
            <person name="Piano F."/>
        </authorList>
    </citation>
    <scope>NUCLEOTIDE SEQUENCE [LARGE SCALE GENOMIC DNA]</scope>
    <source>
        <strain evidence="2">PF1309</strain>
    </source>
</reference>
<evidence type="ECO:0000313" key="2">
    <source>
        <dbReference type="EMBL" id="PAV92722.1"/>
    </source>
</evidence>
<name>A0A2A2M2M9_9BILA</name>
<sequence length="319" mass="36248">MLDRKRMQLRRARGRGVLDDHHIIRQLPGTARGRFDAEVRRDAGNHHRLYPAPPQLQVQVCAGERAPMVLHHDDVAVLPQPLDQRMERRRRTLGGQARLIDSATRHRIGREPDMDQHHRRARGAEAFGQRFAARHDIGGAVRPLVAGDDAVLQVDEDERGGAGIERRHGRSTGERPRRSALARHPDRRLGVAIGVRLPAERGDPHPGADDRVDHVFVRLARDTARVVGQRGQRRLHAIDPGRQQAHDPRPFRRQQHAPRGQRFVRPIGAGLRRLVRQPPWRLREHDQRRVRIDLDQPAGLRRPSESGPGRIALGECVPQ</sequence>
<accession>A0A2A2M2M9</accession>
<feature type="region of interest" description="Disordered" evidence="1">
    <location>
        <begin position="239"/>
        <end position="261"/>
    </location>
</feature>
<feature type="region of interest" description="Disordered" evidence="1">
    <location>
        <begin position="158"/>
        <end position="187"/>
    </location>
</feature>
<feature type="compositionally biased region" description="Basic and acidic residues" evidence="1">
    <location>
        <begin position="239"/>
        <end position="250"/>
    </location>
</feature>
<dbReference type="EMBL" id="LIAE01006058">
    <property type="protein sequence ID" value="PAV92722.1"/>
    <property type="molecule type" value="Genomic_DNA"/>
</dbReference>
<proteinExistence type="predicted"/>
<evidence type="ECO:0000256" key="1">
    <source>
        <dbReference type="SAM" id="MobiDB-lite"/>
    </source>
</evidence>
<keyword evidence="3" id="KW-1185">Reference proteome</keyword>
<feature type="compositionally biased region" description="Basic and acidic residues" evidence="1">
    <location>
        <begin position="171"/>
        <end position="187"/>
    </location>
</feature>
<gene>
    <name evidence="2" type="ORF">WR25_10281</name>
</gene>
<comment type="caution">
    <text evidence="2">The sequence shown here is derived from an EMBL/GenBank/DDBJ whole genome shotgun (WGS) entry which is preliminary data.</text>
</comment>
<organism evidence="2 3">
    <name type="scientific">Diploscapter pachys</name>
    <dbReference type="NCBI Taxonomy" id="2018661"/>
    <lineage>
        <taxon>Eukaryota</taxon>
        <taxon>Metazoa</taxon>
        <taxon>Ecdysozoa</taxon>
        <taxon>Nematoda</taxon>
        <taxon>Chromadorea</taxon>
        <taxon>Rhabditida</taxon>
        <taxon>Rhabditina</taxon>
        <taxon>Rhabditomorpha</taxon>
        <taxon>Rhabditoidea</taxon>
        <taxon>Rhabditidae</taxon>
        <taxon>Diploscapter</taxon>
    </lineage>
</organism>